<evidence type="ECO:0000313" key="3">
    <source>
        <dbReference type="EMBL" id="GAK58550.1"/>
    </source>
</evidence>
<feature type="domain" description="Isochorismatase-like" evidence="2">
    <location>
        <begin position="15"/>
        <end position="196"/>
    </location>
</feature>
<organism evidence="3">
    <name type="scientific">Vecturithrix granuli</name>
    <dbReference type="NCBI Taxonomy" id="1499967"/>
    <lineage>
        <taxon>Bacteria</taxon>
        <taxon>Candidatus Moduliflexota</taxon>
        <taxon>Candidatus Vecturitrichia</taxon>
        <taxon>Candidatus Vecturitrichales</taxon>
        <taxon>Candidatus Vecturitrichaceae</taxon>
        <taxon>Candidatus Vecturithrix</taxon>
    </lineage>
</organism>
<dbReference type="eggNOG" id="COG1335">
    <property type="taxonomic scope" value="Bacteria"/>
</dbReference>
<keyword evidence="4" id="KW-1185">Reference proteome</keyword>
<dbReference type="GO" id="GO:0016787">
    <property type="term" value="F:hydrolase activity"/>
    <property type="evidence" value="ECO:0007669"/>
    <property type="project" value="UniProtKB-KW"/>
</dbReference>
<proteinExistence type="predicted"/>
<reference evidence="3" key="1">
    <citation type="journal article" date="2015" name="PeerJ">
        <title>First genomic representation of candidate bacterial phylum KSB3 points to enhanced environmental sensing as a trigger of wastewater bulking.</title>
        <authorList>
            <person name="Sekiguchi Y."/>
            <person name="Ohashi A."/>
            <person name="Parks D.H."/>
            <person name="Yamauchi T."/>
            <person name="Tyson G.W."/>
            <person name="Hugenholtz P."/>
        </authorList>
    </citation>
    <scope>NUCLEOTIDE SEQUENCE [LARGE SCALE GENOMIC DNA]</scope>
</reference>
<dbReference type="SUPFAM" id="SSF52499">
    <property type="entry name" value="Isochorismatase-like hydrolases"/>
    <property type="match status" value="1"/>
</dbReference>
<name>A0A081C1U5_VECG1</name>
<evidence type="ECO:0000259" key="2">
    <source>
        <dbReference type="Pfam" id="PF00857"/>
    </source>
</evidence>
<evidence type="ECO:0000313" key="4">
    <source>
        <dbReference type="Proteomes" id="UP000030661"/>
    </source>
</evidence>
<accession>A0A081C1U5</accession>
<keyword evidence="1 3" id="KW-0378">Hydrolase</keyword>
<dbReference type="CDD" id="cd00431">
    <property type="entry name" value="cysteine_hydrolases"/>
    <property type="match status" value="1"/>
</dbReference>
<dbReference type="InterPro" id="IPR000868">
    <property type="entry name" value="Isochorismatase-like_dom"/>
</dbReference>
<gene>
    <name evidence="3" type="ORF">U27_05524</name>
</gene>
<sequence length="203" mass="23157">MDLLNLRIKVAPEKSALIIIDMQKDYCSEGGAFHRMGYDIEPAKALAVRLNAFLSHARRVLKNIVHFKMTKIDVLSSPAALEQYRRLGINRQYDPAYSEFYEVLPKEGEVVIPKYRHSAFVSSYFDQFLRIRQIETLILTGLATNVCVESTARDGFARDYHIVIPEDLTEGTSPEAKKWSLSNINAFFGEIVHSEDLLKCWGL</sequence>
<dbReference type="PANTHER" id="PTHR43540">
    <property type="entry name" value="PEROXYUREIDOACRYLATE/UREIDOACRYLATE AMIDOHYDROLASE-RELATED"/>
    <property type="match status" value="1"/>
</dbReference>
<dbReference type="InterPro" id="IPR036380">
    <property type="entry name" value="Isochorismatase-like_sf"/>
</dbReference>
<dbReference type="AlphaFoldDB" id="A0A081C1U5"/>
<dbReference type="HOGENOM" id="CLU_068979_8_0_0"/>
<dbReference type="Pfam" id="PF00857">
    <property type="entry name" value="Isochorismatase"/>
    <property type="match status" value="1"/>
</dbReference>
<protein>
    <submittedName>
        <fullName evidence="3">Isochorismatase hydrolase</fullName>
    </submittedName>
</protein>
<dbReference type="Gene3D" id="3.40.50.850">
    <property type="entry name" value="Isochorismatase-like"/>
    <property type="match status" value="1"/>
</dbReference>
<dbReference type="InterPro" id="IPR050272">
    <property type="entry name" value="Isochorismatase-like_hydrls"/>
</dbReference>
<evidence type="ECO:0000256" key="1">
    <source>
        <dbReference type="ARBA" id="ARBA00022801"/>
    </source>
</evidence>
<dbReference type="Proteomes" id="UP000030661">
    <property type="component" value="Unassembled WGS sequence"/>
</dbReference>
<dbReference type="STRING" id="1499967.U27_05524"/>
<dbReference type="PANTHER" id="PTHR43540:SF6">
    <property type="entry name" value="ISOCHORISMATASE-LIKE DOMAIN-CONTAINING PROTEIN"/>
    <property type="match status" value="1"/>
</dbReference>
<dbReference type="EMBL" id="DF820468">
    <property type="protein sequence ID" value="GAK58550.1"/>
    <property type="molecule type" value="Genomic_DNA"/>
</dbReference>